<evidence type="ECO:0000313" key="1">
    <source>
        <dbReference type="EMBL" id="QYD70133.1"/>
    </source>
</evidence>
<dbReference type="Proteomes" id="UP000826462">
    <property type="component" value="Chromosome 1"/>
</dbReference>
<protein>
    <submittedName>
        <fullName evidence="1">Uncharacterized protein</fullName>
    </submittedName>
</protein>
<dbReference type="EMBL" id="CP080095">
    <property type="protein sequence ID" value="QYD70133.1"/>
    <property type="molecule type" value="Genomic_DNA"/>
</dbReference>
<name>A0ABX8UTC3_9BURK</name>
<keyword evidence="2" id="KW-1185">Reference proteome</keyword>
<sequence>MGYTKEINRTFTVYDNGKDSITLIQKNPEEQYKDRPDDIIYLDEAEQIELYHFLHNKFGGQ</sequence>
<gene>
    <name evidence="1" type="ORF">KZJ38_07445</name>
</gene>
<reference evidence="1 2" key="1">
    <citation type="submission" date="2021-07" db="EMBL/GenBank/DDBJ databases">
        <title>Paraburkholderia edwinii protects Aspergillus sp. from phenazines by acting as a toxin sponge.</title>
        <authorList>
            <person name="Dahlstrom K.M."/>
            <person name="Newman D.K."/>
        </authorList>
    </citation>
    <scope>NUCLEOTIDE SEQUENCE [LARGE SCALE GENOMIC DNA]</scope>
    <source>
        <strain evidence="1 2">Pe01</strain>
    </source>
</reference>
<accession>A0ABX8UTC3</accession>
<dbReference type="RefSeq" id="WP_219799460.1">
    <property type="nucleotide sequence ID" value="NZ_CP080095.1"/>
</dbReference>
<proteinExistence type="predicted"/>
<evidence type="ECO:0000313" key="2">
    <source>
        <dbReference type="Proteomes" id="UP000826462"/>
    </source>
</evidence>
<organism evidence="1 2">
    <name type="scientific">Paraburkholderia edwinii</name>
    <dbReference type="NCBI Taxonomy" id="2861782"/>
    <lineage>
        <taxon>Bacteria</taxon>
        <taxon>Pseudomonadati</taxon>
        <taxon>Pseudomonadota</taxon>
        <taxon>Betaproteobacteria</taxon>
        <taxon>Burkholderiales</taxon>
        <taxon>Burkholderiaceae</taxon>
        <taxon>Paraburkholderia</taxon>
    </lineage>
</organism>